<keyword evidence="9 15" id="KW-0862">Zinc</keyword>
<evidence type="ECO:0000256" key="3">
    <source>
        <dbReference type="ARBA" id="ARBA00022485"/>
    </source>
</evidence>
<accession>A0A158Q5H2</accession>
<dbReference type="InterPro" id="IPR013697">
    <property type="entry name" value="DNA_pol_e_suA_C"/>
</dbReference>
<evidence type="ECO:0000256" key="14">
    <source>
        <dbReference type="ARBA" id="ARBA00023242"/>
    </source>
</evidence>
<keyword evidence="14 15" id="KW-0539">Nucleus</keyword>
<evidence type="ECO:0000256" key="9">
    <source>
        <dbReference type="ARBA" id="ARBA00022833"/>
    </source>
</evidence>
<evidence type="ECO:0000313" key="21">
    <source>
        <dbReference type="WBParaSite" id="DME_0000737001-mRNA-1"/>
    </source>
</evidence>
<dbReference type="InterPro" id="IPR006133">
    <property type="entry name" value="DNA-dir_DNA_pol_B_exonuc"/>
</dbReference>
<dbReference type="InterPro" id="IPR042087">
    <property type="entry name" value="DNA_pol_B_thumb"/>
</dbReference>
<dbReference type="GO" id="GO:0051539">
    <property type="term" value="F:4 iron, 4 sulfur cluster binding"/>
    <property type="evidence" value="ECO:0007669"/>
    <property type="project" value="UniProtKB-KW"/>
</dbReference>
<dbReference type="GO" id="GO:0003677">
    <property type="term" value="F:DNA binding"/>
    <property type="evidence" value="ECO:0007669"/>
    <property type="project" value="UniProtKB-KW"/>
</dbReference>
<feature type="domain" description="DNA polymerase epsilon catalytic subunit A C-terminal" evidence="17">
    <location>
        <begin position="1398"/>
        <end position="1800"/>
    </location>
</feature>
<evidence type="ECO:0000256" key="16">
    <source>
        <dbReference type="SAM" id="MobiDB-lite"/>
    </source>
</evidence>
<dbReference type="Gene3D" id="3.90.1600.10">
    <property type="entry name" value="Palm domain of DNA polymerase"/>
    <property type="match status" value="1"/>
</dbReference>
<evidence type="ECO:0000313" key="20">
    <source>
        <dbReference type="Proteomes" id="UP000274756"/>
    </source>
</evidence>
<dbReference type="GO" id="GO:0006272">
    <property type="term" value="P:leading strand elongation"/>
    <property type="evidence" value="ECO:0007669"/>
    <property type="project" value="TreeGrafter"/>
</dbReference>
<evidence type="ECO:0000256" key="8">
    <source>
        <dbReference type="ARBA" id="ARBA00022771"/>
    </source>
</evidence>
<dbReference type="InterPro" id="IPR006172">
    <property type="entry name" value="DNA-dir_DNA_pol_B"/>
</dbReference>
<dbReference type="InterPro" id="IPR023211">
    <property type="entry name" value="DNA_pol_palm_dom_sf"/>
</dbReference>
<dbReference type="GO" id="GO:0008270">
    <property type="term" value="F:zinc ion binding"/>
    <property type="evidence" value="ECO:0007669"/>
    <property type="project" value="UniProtKB-KW"/>
</dbReference>
<dbReference type="SUPFAM" id="SSF56672">
    <property type="entry name" value="DNA/RNA polymerases"/>
    <property type="match status" value="1"/>
</dbReference>
<dbReference type="Pfam" id="PF22634">
    <property type="entry name" value="POL2_thumb"/>
    <property type="match status" value="1"/>
</dbReference>
<dbReference type="Pfam" id="PF08490">
    <property type="entry name" value="DUF1744"/>
    <property type="match status" value="1"/>
</dbReference>
<dbReference type="SMART" id="SM01159">
    <property type="entry name" value="DUF1744"/>
    <property type="match status" value="1"/>
</dbReference>
<dbReference type="SMART" id="SM00486">
    <property type="entry name" value="POLBc"/>
    <property type="match status" value="1"/>
</dbReference>
<protein>
    <recommendedName>
        <fullName evidence="15">DNA polymerase epsilon catalytic subunit</fullName>
        <ecNumber evidence="15">2.7.7.7</ecNumber>
    </recommendedName>
</protein>
<dbReference type="GO" id="GO:0003887">
    <property type="term" value="F:DNA-directed DNA polymerase activity"/>
    <property type="evidence" value="ECO:0007669"/>
    <property type="project" value="UniProtKB-KW"/>
</dbReference>
<evidence type="ECO:0000256" key="12">
    <source>
        <dbReference type="ARBA" id="ARBA00023014"/>
    </source>
</evidence>
<keyword evidence="6 15" id="KW-0235">DNA replication</keyword>
<dbReference type="InterPro" id="IPR012337">
    <property type="entry name" value="RNaseH-like_sf"/>
</dbReference>
<organism evidence="19 21">
    <name type="scientific">Dracunculus medinensis</name>
    <name type="common">Guinea worm</name>
    <dbReference type="NCBI Taxonomy" id="318479"/>
    <lineage>
        <taxon>Eukaryota</taxon>
        <taxon>Metazoa</taxon>
        <taxon>Ecdysozoa</taxon>
        <taxon>Nematoda</taxon>
        <taxon>Chromadorea</taxon>
        <taxon>Rhabditida</taxon>
        <taxon>Spirurina</taxon>
        <taxon>Dracunculoidea</taxon>
        <taxon>Dracunculidae</taxon>
        <taxon>Dracunculus</taxon>
    </lineage>
</organism>
<evidence type="ECO:0000313" key="19">
    <source>
        <dbReference type="Proteomes" id="UP000038040"/>
    </source>
</evidence>
<keyword evidence="8 15" id="KW-0863">Zinc-finger</keyword>
<dbReference type="Proteomes" id="UP000274756">
    <property type="component" value="Unassembled WGS sequence"/>
</dbReference>
<evidence type="ECO:0000313" key="18">
    <source>
        <dbReference type="EMBL" id="VDN51759.1"/>
    </source>
</evidence>
<proteinExistence type="inferred from homology"/>
<dbReference type="Pfam" id="PF23250">
    <property type="entry name" value="zf_DPOE_2"/>
    <property type="match status" value="1"/>
</dbReference>
<keyword evidence="13 15" id="KW-0238">DNA-binding</keyword>
<dbReference type="WBParaSite" id="DME_0000737001-mRNA-1">
    <property type="protein sequence ID" value="DME_0000737001-mRNA-1"/>
    <property type="gene ID" value="DME_0000737001"/>
</dbReference>
<dbReference type="PANTHER" id="PTHR10670:SF0">
    <property type="entry name" value="DNA POLYMERASE EPSILON CATALYTIC SUBUNIT A"/>
    <property type="match status" value="1"/>
</dbReference>
<dbReference type="Pfam" id="PF22912">
    <property type="entry name" value="zf-DPOE"/>
    <property type="match status" value="1"/>
</dbReference>
<evidence type="ECO:0000256" key="5">
    <source>
        <dbReference type="ARBA" id="ARBA00022695"/>
    </source>
</evidence>
<evidence type="ECO:0000256" key="1">
    <source>
        <dbReference type="ARBA" id="ARBA00004123"/>
    </source>
</evidence>
<dbReference type="EC" id="2.7.7.7" evidence="15"/>
<dbReference type="InterPro" id="IPR036397">
    <property type="entry name" value="RNaseH_sf"/>
</dbReference>
<comment type="subcellular location">
    <subcellularLocation>
        <location evidence="1 15">Nucleus</location>
    </subcellularLocation>
</comment>
<name>A0A158Q5H2_DRAME</name>
<dbReference type="InterPro" id="IPR055191">
    <property type="entry name" value="POL2_thumb"/>
</dbReference>
<dbReference type="SUPFAM" id="SSF53098">
    <property type="entry name" value="Ribonuclease H-like"/>
    <property type="match status" value="1"/>
</dbReference>
<evidence type="ECO:0000256" key="4">
    <source>
        <dbReference type="ARBA" id="ARBA00022679"/>
    </source>
</evidence>
<feature type="region of interest" description="Disordered" evidence="16">
    <location>
        <begin position="1153"/>
        <end position="1172"/>
    </location>
</feature>
<dbReference type="EMBL" id="UYYG01000030">
    <property type="protein sequence ID" value="VDN51759.1"/>
    <property type="molecule type" value="Genomic_DNA"/>
</dbReference>
<dbReference type="CDD" id="cd05535">
    <property type="entry name" value="POLBc_epsilon"/>
    <property type="match status" value="1"/>
</dbReference>
<dbReference type="InterPro" id="IPR054475">
    <property type="entry name" value="Znf-DPOE"/>
</dbReference>
<comment type="catalytic activity">
    <reaction evidence="15">
        <text>DNA(n) + a 2'-deoxyribonucleoside 5'-triphosphate = DNA(n+1) + diphosphate</text>
        <dbReference type="Rhea" id="RHEA:22508"/>
        <dbReference type="Rhea" id="RHEA-COMP:17339"/>
        <dbReference type="Rhea" id="RHEA-COMP:17340"/>
        <dbReference type="ChEBI" id="CHEBI:33019"/>
        <dbReference type="ChEBI" id="CHEBI:61560"/>
        <dbReference type="ChEBI" id="CHEBI:173112"/>
        <dbReference type="EC" id="2.7.7.7"/>
    </reaction>
</comment>
<keyword evidence="3 15" id="KW-0004">4Fe-4S</keyword>
<dbReference type="GO" id="GO:0008310">
    <property type="term" value="F:single-stranded DNA 3'-5' DNA exonuclease activity"/>
    <property type="evidence" value="ECO:0007669"/>
    <property type="project" value="TreeGrafter"/>
</dbReference>
<comment type="similarity">
    <text evidence="2 15">Belongs to the DNA polymerase type-B family.</text>
</comment>
<dbReference type="GO" id="GO:0006287">
    <property type="term" value="P:base-excision repair, gap-filling"/>
    <property type="evidence" value="ECO:0007669"/>
    <property type="project" value="TreeGrafter"/>
</dbReference>
<evidence type="ECO:0000256" key="11">
    <source>
        <dbReference type="ARBA" id="ARBA00023004"/>
    </source>
</evidence>
<dbReference type="GO" id="GO:0000166">
    <property type="term" value="F:nucleotide binding"/>
    <property type="evidence" value="ECO:0007669"/>
    <property type="project" value="InterPro"/>
</dbReference>
<dbReference type="Proteomes" id="UP000038040">
    <property type="component" value="Unplaced"/>
</dbReference>
<sequence length="2044" mass="234597">MEIDIAPEQESNREQRLEKIRFTEQIDMKFGFVRYIDAEKRYAWLLNVESSEMVDRETKTIIAVCDFYFIEQNGRRFKISYPFRPYLYLATLPSFEHHISSYLNKKFSGIITCEIVEKEDLDLKNHLSGLKQKYLRITFPSLNELIKFKKEYNPIIKRNQERQKNVSSYTALLSKHFGIGRPELADSETLEKIIDIREHDLPYQMRVCIDEKIFVGQWYEVVGRNINRRPSIIPYPSLIDQPDLRILAYDIEVTKLPLKFPDSSVDEIMMVSYMISGQGYLIVNRQIVSADVEDFEYTPRPEYNGPFHVFNVANEKELIKCFFDHIIQTQPSVFVTYNGDSFDWPFLEDRATFHGFDMRNEIGFYKNSAGEYKSTNAVHMDAFIGSHNLKACTKAKLSYDPLELDPEQMCIMAKQQPQILANYSVSDAVATYYLYMKYVHPFIFALCTIIPLSPDEVLRKGSGTLCEALLLVRAYCNNIIFPNKQLYQTSKLTSDGHITQSETYVGGHVEALESGVFRADIPEKFRVNPATIYELKKDVKRALHDTLALELHINVEDVMNFDEVCENVENCLDDFINRPMRLEKPKIYHLDVGAMYPNIILTNRLQPSAVVTEEDCIACAYNKSDAKCKRTMQWEWRGEILTATRGEYERIMQQLENEKFGKPPKPFHLLDREQRAKIEKQRIQDFCKRAYGKIHMTRTENRYSTICQRENAFYVDTVKAFRDLRYEYKALLKKAKIALSEIPEDDIAAVKSARNRVILYESLQIAYKCILNSFYGYVMRKGSRWFSMEMAGIVCHTGANIITEARKLVERIGKALELDTDGIWCLIPESFPENLSFTLKTNQKLVTISYPGAILNALIRGKFANNQYHEIKPDGECIITTQNSIFFEVDGPYLAMILPASREEGKRLKKRYAVFNFDGSLAELKGFEVKRRGELALIKYFQSTVFKAFLAGKSLQEAYESAAAEANYWLDVLFSKGLDLPDSELFDLISENRSMSKKLDDYGNQKSTSISTAKRLAEFLGDDMVKDAGLACKFIISRKPIGAPVAERAIPLAIFQASESISVHYLRKWTKDSEISIDNLNIRNIIDWDYYIERFGGTVQKIITIPAALQNIPNPVPRIAHPEWLENRCRVRQSDCKQRKITELFKRTPKDIEDSAKSSVGNNSNENLESANSVSTFNEWKKEKEERKRSTYVTKSTHGMQSVLLNYRRTVLSSIWQIIRISASDDKNSLNLWCLISGKMQMMKVNIPRIFYVNDHERQDTRGVLVKRILPRMRPSLNLYKYSVDEELFESSINEINRELCAMRVEGIYESQVPRKFRALLHFGCCCKTNSTSLNSLSLEDLERVVDAEYLPERSIRSIFYYEHRQDNRCVIGVFNVAASKALIAIVDKAGKLESVPNVGILYGAEKARLESDTNYSLLYKEDVKFDVELFASLKDAHRAVNKYLADIRATDFSPFFVAVQSNQSFTTLIRSVIKLNEFPLVRIHFKEPPGLFNVLDWRRVISKRIIQHYFNAFIYLQDFVELSRYLHIPLGNIPEDLSLFVADLFFSRNLLNHNYVLWASPTDRPDLGGKELDDGRIGTDWQTMSISDHPHAIINHESFETSICVELELGAVAVTALVQASRIAEAEGGTDSVGFISGSILETDSLFGRSKNIALYDEAASVSGCLKVLRLMLQECIKDIYLHKNKVADQLIVNINRWIRSPQSLLYDPAITRVVDVLITKLCLLLVAEITRLGGRVIYASSSRIVVCTQRTDLKLGRAFVDTLIQTLEKNVLFASLSINPINYWNILMWSDIRNYIGISVDEESGEELPTVRLAMAEIFPKDANCSESFRQILVGYCVLTLRKLSSVLVSILQSSKHEITMPKTVMGRDDLKNVALQFSKAIIHFISLDSDVFDAINKVESQVMRLIGVDASSDEAVWRPIGVSCTLYQLYCNSCNQCCDLEVCQESFNCQFCKSEFSSETVESLLVNRVNQLLLSFTLQDFKCIRCNSVKRDCLTEVCECSGEYILVISKDDLEFNIRVFARIAAHHKLTRLAEVCEWIQL</sequence>
<dbReference type="GO" id="GO:0006297">
    <property type="term" value="P:nucleotide-excision repair, DNA gap filling"/>
    <property type="evidence" value="ECO:0007669"/>
    <property type="project" value="TreeGrafter"/>
</dbReference>
<evidence type="ECO:0000256" key="13">
    <source>
        <dbReference type="ARBA" id="ARBA00023125"/>
    </source>
</evidence>
<keyword evidence="7 15" id="KW-0479">Metal-binding</keyword>
<dbReference type="STRING" id="318479.A0A158Q5H2"/>
<dbReference type="GO" id="GO:0000278">
    <property type="term" value="P:mitotic cell cycle"/>
    <property type="evidence" value="ECO:0007669"/>
    <property type="project" value="TreeGrafter"/>
</dbReference>
<comment type="function">
    <text evidence="15">DNA polymerase II participates in chromosomal DNA replication.</text>
</comment>
<dbReference type="PANTHER" id="PTHR10670">
    <property type="entry name" value="DNA POLYMERASE EPSILON CATALYTIC SUBUNIT A"/>
    <property type="match status" value="1"/>
</dbReference>
<keyword evidence="12 15" id="KW-0411">Iron-sulfur</keyword>
<dbReference type="CDD" id="cd05779">
    <property type="entry name" value="DNA_polB_epsilon_exo"/>
    <property type="match status" value="1"/>
</dbReference>
<evidence type="ECO:0000256" key="15">
    <source>
        <dbReference type="RuleBase" id="RU365029"/>
    </source>
</evidence>
<keyword evidence="5 15" id="KW-0548">Nucleotidyltransferase</keyword>
<comment type="cofactor">
    <cofactor evidence="15">
        <name>[4Fe-4S] cluster</name>
        <dbReference type="ChEBI" id="CHEBI:49883"/>
    </cofactor>
</comment>
<dbReference type="Gene3D" id="1.10.132.60">
    <property type="entry name" value="DNA polymerase family B, C-terminal domain"/>
    <property type="match status" value="1"/>
</dbReference>
<gene>
    <name evidence="18" type="ORF">DME_LOCUS1732</name>
</gene>
<dbReference type="Gene3D" id="3.30.342.10">
    <property type="entry name" value="DNA Polymerase, chain B, domain 1"/>
    <property type="match status" value="1"/>
</dbReference>
<feature type="compositionally biased region" description="Low complexity" evidence="16">
    <location>
        <begin position="1162"/>
        <end position="1172"/>
    </location>
</feature>
<keyword evidence="10 15" id="KW-0239">DNA-directed DNA polymerase</keyword>
<reference evidence="18 20" key="2">
    <citation type="submission" date="2018-11" db="EMBL/GenBank/DDBJ databases">
        <authorList>
            <consortium name="Pathogen Informatics"/>
        </authorList>
    </citation>
    <scope>NUCLEOTIDE SEQUENCE [LARGE SCALE GENOMIC DNA]</scope>
</reference>
<dbReference type="Gene3D" id="3.30.420.10">
    <property type="entry name" value="Ribonuclease H-like superfamily/Ribonuclease H"/>
    <property type="match status" value="1"/>
</dbReference>
<evidence type="ECO:0000256" key="2">
    <source>
        <dbReference type="ARBA" id="ARBA00005755"/>
    </source>
</evidence>
<keyword evidence="11 15" id="KW-0408">Iron</keyword>
<dbReference type="FunFam" id="3.30.420.10:FF:000010">
    <property type="entry name" value="DNA polymerase epsilon catalytic subunit"/>
    <property type="match status" value="1"/>
</dbReference>
<evidence type="ECO:0000256" key="10">
    <source>
        <dbReference type="ARBA" id="ARBA00022932"/>
    </source>
</evidence>
<dbReference type="OrthoDB" id="10060449at2759"/>
<keyword evidence="20" id="KW-1185">Reference proteome</keyword>
<dbReference type="AlphaFoldDB" id="A0A158Q5H2"/>
<dbReference type="InterPro" id="IPR029703">
    <property type="entry name" value="POL2"/>
</dbReference>
<evidence type="ECO:0000256" key="7">
    <source>
        <dbReference type="ARBA" id="ARBA00022723"/>
    </source>
</evidence>
<dbReference type="GO" id="GO:0008622">
    <property type="term" value="C:epsilon DNA polymerase complex"/>
    <property type="evidence" value="ECO:0007669"/>
    <property type="project" value="InterPro"/>
</dbReference>
<dbReference type="FunFam" id="1.10.132.60:FF:000002">
    <property type="entry name" value="DNA polymerase epsilon catalytic subunit"/>
    <property type="match status" value="1"/>
</dbReference>
<reference evidence="21" key="1">
    <citation type="submission" date="2016-04" db="UniProtKB">
        <authorList>
            <consortium name="WormBaseParasite"/>
        </authorList>
    </citation>
    <scope>IDENTIFICATION</scope>
</reference>
<dbReference type="GO" id="GO:0045004">
    <property type="term" value="P:DNA replication proofreading"/>
    <property type="evidence" value="ECO:0007669"/>
    <property type="project" value="TreeGrafter"/>
</dbReference>
<evidence type="ECO:0000259" key="17">
    <source>
        <dbReference type="SMART" id="SM01159"/>
    </source>
</evidence>
<evidence type="ECO:0000256" key="6">
    <source>
        <dbReference type="ARBA" id="ARBA00022705"/>
    </source>
</evidence>
<dbReference type="Pfam" id="PF03104">
    <property type="entry name" value="DNA_pol_B_exo1"/>
    <property type="match status" value="1"/>
</dbReference>
<dbReference type="InterPro" id="IPR043502">
    <property type="entry name" value="DNA/RNA_pol_sf"/>
</dbReference>
<keyword evidence="4 15" id="KW-0808">Transferase</keyword>